<dbReference type="Pfam" id="PF07330">
    <property type="entry name" value="DUF1467"/>
    <property type="match status" value="1"/>
</dbReference>
<dbReference type="Proteomes" id="UP000026249">
    <property type="component" value="Unassembled WGS sequence"/>
</dbReference>
<evidence type="ECO:0000313" key="3">
    <source>
        <dbReference type="Proteomes" id="UP000026249"/>
    </source>
</evidence>
<organism evidence="2 3">
    <name type="scientific">Actibacterium mucosum KCTC 23349</name>
    <dbReference type="NCBI Taxonomy" id="1454373"/>
    <lineage>
        <taxon>Bacteria</taxon>
        <taxon>Pseudomonadati</taxon>
        <taxon>Pseudomonadota</taxon>
        <taxon>Alphaproteobacteria</taxon>
        <taxon>Rhodobacterales</taxon>
        <taxon>Roseobacteraceae</taxon>
        <taxon>Actibacterium</taxon>
    </lineage>
</organism>
<dbReference type="OrthoDB" id="9804637at2"/>
<dbReference type="EMBL" id="JFKE01000003">
    <property type="protein sequence ID" value="KAJ56186.1"/>
    <property type="molecule type" value="Genomic_DNA"/>
</dbReference>
<name>A0A037ZMW4_9RHOB</name>
<gene>
    <name evidence="2" type="ORF">ACMU_10565</name>
</gene>
<feature type="transmembrane region" description="Helical" evidence="1">
    <location>
        <begin position="6"/>
        <end position="24"/>
    </location>
</feature>
<protein>
    <recommendedName>
        <fullName evidence="4">DUF1467 family protein</fullName>
    </recommendedName>
</protein>
<keyword evidence="3" id="KW-1185">Reference proteome</keyword>
<sequence length="97" mass="10414">MGVTSAMVLFAVIWFMVLFVVLPLRLRTQGEEGDVVKGTHASAPANFQPRRTALIVTGVAAVIWAVVAGTIWSGVITMDHLDKLNEITILKPGGRGE</sequence>
<dbReference type="AlphaFoldDB" id="A0A037ZMW4"/>
<proteinExistence type="predicted"/>
<evidence type="ECO:0008006" key="4">
    <source>
        <dbReference type="Google" id="ProtNLM"/>
    </source>
</evidence>
<reference evidence="2 3" key="1">
    <citation type="submission" date="2014-03" db="EMBL/GenBank/DDBJ databases">
        <title>Draft Genome Sequence of Actibacterium mucosum KCTC 23349, a Marine Alphaproteobacterium with Complex Ionic Requirements Isolated from Mediterranean Seawater at Malvarrosa Beach, Valencia, Spain.</title>
        <authorList>
            <person name="Arahal D.R."/>
            <person name="Shao Z."/>
            <person name="Lai Q."/>
            <person name="Pujalte M.J."/>
        </authorList>
    </citation>
    <scope>NUCLEOTIDE SEQUENCE [LARGE SCALE GENOMIC DNA]</scope>
    <source>
        <strain evidence="2 3">KCTC 23349</strain>
    </source>
</reference>
<dbReference type="RefSeq" id="WP_035258449.1">
    <property type="nucleotide sequence ID" value="NZ_JFKE01000003.1"/>
</dbReference>
<dbReference type="InterPro" id="IPR009935">
    <property type="entry name" value="DUF1467"/>
</dbReference>
<keyword evidence="1" id="KW-1133">Transmembrane helix</keyword>
<comment type="caution">
    <text evidence="2">The sequence shown here is derived from an EMBL/GenBank/DDBJ whole genome shotgun (WGS) entry which is preliminary data.</text>
</comment>
<evidence type="ECO:0000313" key="2">
    <source>
        <dbReference type="EMBL" id="KAJ56186.1"/>
    </source>
</evidence>
<keyword evidence="1" id="KW-0812">Transmembrane</keyword>
<evidence type="ECO:0000256" key="1">
    <source>
        <dbReference type="SAM" id="Phobius"/>
    </source>
</evidence>
<keyword evidence="1" id="KW-0472">Membrane</keyword>
<dbReference type="STRING" id="1454373.ACMU_10565"/>
<feature type="transmembrane region" description="Helical" evidence="1">
    <location>
        <begin position="53"/>
        <end position="75"/>
    </location>
</feature>
<accession>A0A037ZMW4</accession>